<dbReference type="InterPro" id="IPR017451">
    <property type="entry name" value="F-box-assoc_interact_dom"/>
</dbReference>
<dbReference type="SUPFAM" id="SSF81383">
    <property type="entry name" value="F-box domain"/>
    <property type="match status" value="1"/>
</dbReference>
<dbReference type="Pfam" id="PF00646">
    <property type="entry name" value="F-box"/>
    <property type="match status" value="1"/>
</dbReference>
<dbReference type="Pfam" id="PF08268">
    <property type="entry name" value="FBA_3"/>
    <property type="match status" value="1"/>
</dbReference>
<dbReference type="PANTHER" id="PTHR31111">
    <property type="entry name" value="BNAA05G37150D PROTEIN-RELATED"/>
    <property type="match status" value="1"/>
</dbReference>
<feature type="compositionally biased region" description="Acidic residues" evidence="1">
    <location>
        <begin position="454"/>
        <end position="465"/>
    </location>
</feature>
<dbReference type="InterPro" id="IPR001810">
    <property type="entry name" value="F-box_dom"/>
</dbReference>
<evidence type="ECO:0000313" key="4">
    <source>
        <dbReference type="RefSeq" id="XP_010500261.1"/>
    </source>
</evidence>
<evidence type="ECO:0000256" key="1">
    <source>
        <dbReference type="SAM" id="MobiDB-lite"/>
    </source>
</evidence>
<dbReference type="Proteomes" id="UP000694864">
    <property type="component" value="Chromosome 3"/>
</dbReference>
<dbReference type="CDD" id="cd22157">
    <property type="entry name" value="F-box_AtFBW1-like"/>
    <property type="match status" value="1"/>
</dbReference>
<reference evidence="4" key="2">
    <citation type="submission" date="2025-08" db="UniProtKB">
        <authorList>
            <consortium name="RefSeq"/>
        </authorList>
    </citation>
    <scope>IDENTIFICATION</scope>
    <source>
        <tissue evidence="4">Leaf</tissue>
    </source>
</reference>
<name>A0ABM0YFS9_CAMSA</name>
<evidence type="ECO:0000313" key="3">
    <source>
        <dbReference type="Proteomes" id="UP000694864"/>
    </source>
</evidence>
<protein>
    <submittedName>
        <fullName evidence="4">F-box protein At1g47340-like</fullName>
    </submittedName>
</protein>
<proteinExistence type="predicted"/>
<feature type="compositionally biased region" description="Basic residues" evidence="1">
    <location>
        <begin position="507"/>
        <end position="516"/>
    </location>
</feature>
<dbReference type="InterPro" id="IPR036047">
    <property type="entry name" value="F-box-like_dom_sf"/>
</dbReference>
<accession>A0ABM0YFS9</accession>
<dbReference type="NCBIfam" id="TIGR01640">
    <property type="entry name" value="F_box_assoc_1"/>
    <property type="match status" value="1"/>
</dbReference>
<evidence type="ECO:0000259" key="2">
    <source>
        <dbReference type="PROSITE" id="PS50181"/>
    </source>
</evidence>
<dbReference type="Gene3D" id="1.20.1280.50">
    <property type="match status" value="1"/>
</dbReference>
<dbReference type="PROSITE" id="PS50181">
    <property type="entry name" value="FBOX"/>
    <property type="match status" value="1"/>
</dbReference>
<reference evidence="3" key="1">
    <citation type="journal article" date="2014" name="Nat. Commun.">
        <title>The emerging biofuel crop Camelina sativa retains a highly undifferentiated hexaploid genome structure.</title>
        <authorList>
            <person name="Kagale S."/>
            <person name="Koh C."/>
            <person name="Nixon J."/>
            <person name="Bollina V."/>
            <person name="Clarke W.E."/>
            <person name="Tuteja R."/>
            <person name="Spillane C."/>
            <person name="Robinson S.J."/>
            <person name="Links M.G."/>
            <person name="Clarke C."/>
            <person name="Higgins E.E."/>
            <person name="Huebert T."/>
            <person name="Sharpe A.G."/>
            <person name="Parkin I.A."/>
        </authorList>
    </citation>
    <scope>NUCLEOTIDE SEQUENCE [LARGE SCALE GENOMIC DNA]</scope>
    <source>
        <strain evidence="3">cv. DH55</strain>
    </source>
</reference>
<organism evidence="3 4">
    <name type="scientific">Camelina sativa</name>
    <name type="common">False flax</name>
    <name type="synonym">Myagrum sativum</name>
    <dbReference type="NCBI Taxonomy" id="90675"/>
    <lineage>
        <taxon>Eukaryota</taxon>
        <taxon>Viridiplantae</taxon>
        <taxon>Streptophyta</taxon>
        <taxon>Embryophyta</taxon>
        <taxon>Tracheophyta</taxon>
        <taxon>Spermatophyta</taxon>
        <taxon>Magnoliopsida</taxon>
        <taxon>eudicotyledons</taxon>
        <taxon>Gunneridae</taxon>
        <taxon>Pentapetalae</taxon>
        <taxon>rosids</taxon>
        <taxon>malvids</taxon>
        <taxon>Brassicales</taxon>
        <taxon>Brassicaceae</taxon>
        <taxon>Camelineae</taxon>
        <taxon>Camelina</taxon>
    </lineage>
</organism>
<gene>
    <name evidence="4" type="primary">LOC104777668</name>
</gene>
<feature type="domain" description="F-box" evidence="2">
    <location>
        <begin position="1"/>
        <end position="49"/>
    </location>
</feature>
<dbReference type="RefSeq" id="XP_010500261.1">
    <property type="nucleotide sequence ID" value="XM_010501959.1"/>
</dbReference>
<sequence>MVSDSIPTDLVLEILLRLPAKSIARFHCVSKQWASMLSRPYFTELFLTRSSAQPRLIFAIEKDGLWSIFSLPHHQSLCEKSVLSSLVVTAEFHMKFPQDDKRICSRDDRTFSCGYAGGLIYFYGMWTRDKDYYREVPVMFNPKTGRYAALPYLYRYRKTYSFLGFDPIEKKYKVLFMSCPYCRDHNKILTLGTGEMSWRRIKKCAVRHENVSEGICINGVVYYLGDTSEELLEFVIVCFDVRSEKFDFIYPEGYCELINYMGKLGLVYYDDYADDVVELRLWVLEDVEKQEWSKYDYTLRDDKFLDHYVSIVAVTATGEIVLSMADYKSKQPFCVFYFNPERNILQRVEIQGFGDYHDAVDNPSRVHVFVDDVFLKDCSRLYAYADNIEDLNVNDSKLLKSKLYESIYPKIEEYEESESSDEEYNSDGDRVPKNRFSSFGYSFSVGESLPLDGEPVDSDGADSDSESGLLHESQRPVQPSIKAKGIQESSNVRGRGNRGRGNSGRGNRGRGNRGRG</sequence>
<dbReference type="PANTHER" id="PTHR31111:SF130">
    <property type="entry name" value="F-BOX ASSOCIATED UBIQUITINATION EFFECTOR FAMILY PROTEIN"/>
    <property type="match status" value="1"/>
</dbReference>
<feature type="region of interest" description="Disordered" evidence="1">
    <location>
        <begin position="448"/>
        <end position="516"/>
    </location>
</feature>
<keyword evidence="3" id="KW-1185">Reference proteome</keyword>
<dbReference type="InterPro" id="IPR013187">
    <property type="entry name" value="F-box-assoc_dom_typ3"/>
</dbReference>
<dbReference type="GeneID" id="104777668"/>
<dbReference type="SMART" id="SM00256">
    <property type="entry name" value="FBOX"/>
    <property type="match status" value="1"/>
</dbReference>